<accession>A0ABQ3SLB4</accession>
<proteinExistence type="predicted"/>
<dbReference type="Gene3D" id="3.30.470.30">
    <property type="entry name" value="DNA ligase/mRNA capping enzyme"/>
    <property type="match status" value="1"/>
</dbReference>
<protein>
    <recommendedName>
        <fullName evidence="3">ATP-dependent DNA ligase family profile domain-containing protein</fullName>
    </recommendedName>
</protein>
<evidence type="ECO:0000313" key="2">
    <source>
        <dbReference type="Proteomes" id="UP000613974"/>
    </source>
</evidence>
<dbReference type="SUPFAM" id="SSF56091">
    <property type="entry name" value="DNA ligase/mRNA capping enzyme, catalytic domain"/>
    <property type="match status" value="1"/>
</dbReference>
<dbReference type="Proteomes" id="UP000613974">
    <property type="component" value="Unassembled WGS sequence"/>
</dbReference>
<gene>
    <name evidence="1" type="ORF">Snoj_25730</name>
</gene>
<organism evidence="1 2">
    <name type="scientific">Streptomyces nojiriensis</name>
    <dbReference type="NCBI Taxonomy" id="66374"/>
    <lineage>
        <taxon>Bacteria</taxon>
        <taxon>Bacillati</taxon>
        <taxon>Actinomycetota</taxon>
        <taxon>Actinomycetes</taxon>
        <taxon>Kitasatosporales</taxon>
        <taxon>Streptomycetaceae</taxon>
        <taxon>Streptomyces</taxon>
    </lineage>
</organism>
<sequence>MPGARSREGRRRGLSNSAPQQLGGHWALLFTAAGPGGTVLVQTRGGALVQDRWPDLVAAAESQLPHGLVLDGELVVRDTGAERLSFEALQCRAATSARGAAGLAAPNAPVHHAQPFSAVWPAADRPFRDVLAAPDGPGRVHPVRRTTMTWRIGWSVCGRRTHGGRGGRLLAEAS</sequence>
<keyword evidence="2" id="KW-1185">Reference proteome</keyword>
<evidence type="ECO:0008006" key="3">
    <source>
        <dbReference type="Google" id="ProtNLM"/>
    </source>
</evidence>
<comment type="caution">
    <text evidence="1">The sequence shown here is derived from an EMBL/GenBank/DDBJ whole genome shotgun (WGS) entry which is preliminary data.</text>
</comment>
<dbReference type="EMBL" id="BNEC01000003">
    <property type="protein sequence ID" value="GHI68655.1"/>
    <property type="molecule type" value="Genomic_DNA"/>
</dbReference>
<name>A0ABQ3SLB4_9ACTN</name>
<evidence type="ECO:0000313" key="1">
    <source>
        <dbReference type="EMBL" id="GHI68655.1"/>
    </source>
</evidence>
<reference evidence="2" key="1">
    <citation type="submission" date="2023-07" db="EMBL/GenBank/DDBJ databases">
        <title>Whole genome shotgun sequence of Streptomyces nojiriensis NBRC 13794.</title>
        <authorList>
            <person name="Komaki H."/>
            <person name="Tamura T."/>
        </authorList>
    </citation>
    <scope>NUCLEOTIDE SEQUENCE [LARGE SCALE GENOMIC DNA]</scope>
    <source>
        <strain evidence="2">NBRC 13794</strain>
    </source>
</reference>